<comment type="caution">
    <text evidence="1">The sequence shown here is derived from an EMBL/GenBank/DDBJ whole genome shotgun (WGS) entry which is preliminary data.</text>
</comment>
<protein>
    <submittedName>
        <fullName evidence="1">Uncharacterized protein</fullName>
    </submittedName>
</protein>
<dbReference type="EMBL" id="LSSN01000626">
    <property type="protein sequence ID" value="OMJ23020.1"/>
    <property type="molecule type" value="Genomic_DNA"/>
</dbReference>
<proteinExistence type="predicted"/>
<sequence>MKYISLTVFASIAAADFIINDQVLQQVSGQYSVFESSMNQFISDLKTANPSAYAELTSEYGRDAVPTTFAASDITKFFDAVPTPYNFLSGINANTASPTTSGNSAPTTTAPITLATGLIATVSSNYTLFESSMNQFIADLKTKDSKAYNALTSSYGSTVVPTTFAASDISKFFQAVPTPYNFLSGVQTPTTASVASDVIAAVSGDYSKYESSMNKFIQDVKTRDSSAYNALTSKYGGTTVPTTFAASDISKFFQAVPTQYNFLSGLPTQQSSASVSRFTILSVTGLTIIGLVAALF</sequence>
<gene>
    <name evidence="1" type="ORF">AYI70_g2518</name>
</gene>
<accession>A0A1R1Y824</accession>
<dbReference type="AlphaFoldDB" id="A0A1R1Y824"/>
<evidence type="ECO:0000313" key="1">
    <source>
        <dbReference type="EMBL" id="OMJ23020.1"/>
    </source>
</evidence>
<keyword evidence="2" id="KW-1185">Reference proteome</keyword>
<organism evidence="1 2">
    <name type="scientific">Smittium culicis</name>
    <dbReference type="NCBI Taxonomy" id="133412"/>
    <lineage>
        <taxon>Eukaryota</taxon>
        <taxon>Fungi</taxon>
        <taxon>Fungi incertae sedis</taxon>
        <taxon>Zoopagomycota</taxon>
        <taxon>Kickxellomycotina</taxon>
        <taxon>Harpellomycetes</taxon>
        <taxon>Harpellales</taxon>
        <taxon>Legeriomycetaceae</taxon>
        <taxon>Smittium</taxon>
    </lineage>
</organism>
<name>A0A1R1Y824_9FUNG</name>
<evidence type="ECO:0000313" key="2">
    <source>
        <dbReference type="Proteomes" id="UP000187283"/>
    </source>
</evidence>
<dbReference type="Proteomes" id="UP000187283">
    <property type="component" value="Unassembled WGS sequence"/>
</dbReference>
<reference evidence="1 2" key="1">
    <citation type="submission" date="2017-01" db="EMBL/GenBank/DDBJ databases">
        <authorList>
            <person name="Mah S.A."/>
            <person name="Swanson W.J."/>
            <person name="Moy G.W."/>
            <person name="Vacquier V.D."/>
        </authorList>
    </citation>
    <scope>NUCLEOTIDE SEQUENCE [LARGE SCALE GENOMIC DNA]</scope>
    <source>
        <strain evidence="1 2">GSMNP</strain>
    </source>
</reference>
<dbReference type="OrthoDB" id="10317322at2759"/>